<organism evidence="3 4">
    <name type="scientific">Golovinomyces cichoracearum</name>
    <dbReference type="NCBI Taxonomy" id="62708"/>
    <lineage>
        <taxon>Eukaryota</taxon>
        <taxon>Fungi</taxon>
        <taxon>Dikarya</taxon>
        <taxon>Ascomycota</taxon>
        <taxon>Pezizomycotina</taxon>
        <taxon>Leotiomycetes</taxon>
        <taxon>Erysiphales</taxon>
        <taxon>Erysiphaceae</taxon>
        <taxon>Golovinomyces</taxon>
    </lineage>
</organism>
<feature type="compositionally biased region" description="Polar residues" evidence="2">
    <location>
        <begin position="88"/>
        <end position="99"/>
    </location>
</feature>
<comment type="caution">
    <text evidence="3">The sequence shown here is derived from an EMBL/GenBank/DDBJ whole genome shotgun (WGS) entry which is preliminary data.</text>
</comment>
<evidence type="ECO:0000313" key="4">
    <source>
        <dbReference type="Proteomes" id="UP000285326"/>
    </source>
</evidence>
<evidence type="ECO:0000256" key="2">
    <source>
        <dbReference type="SAM" id="MobiDB-lite"/>
    </source>
</evidence>
<dbReference type="Pfam" id="PF12709">
    <property type="entry name" value="Fungal_TACC"/>
    <property type="match status" value="1"/>
</dbReference>
<feature type="coiled-coil region" evidence="1">
    <location>
        <begin position="492"/>
        <end position="562"/>
    </location>
</feature>
<gene>
    <name evidence="3" type="ORF">GcM1_217014</name>
</gene>
<dbReference type="InterPro" id="IPR024312">
    <property type="entry name" value="TACC_fungi"/>
</dbReference>
<reference evidence="3 4" key="1">
    <citation type="journal article" date="2018" name="BMC Genomics">
        <title>Comparative genome analyses reveal sequence features reflecting distinct modes of host-adaptation between dicot and monocot powdery mildew.</title>
        <authorList>
            <person name="Wu Y."/>
            <person name="Ma X."/>
            <person name="Pan Z."/>
            <person name="Kale S.D."/>
            <person name="Song Y."/>
            <person name="King H."/>
            <person name="Zhang Q."/>
            <person name="Presley C."/>
            <person name="Deng X."/>
            <person name="Wei C.I."/>
            <person name="Xiao S."/>
        </authorList>
    </citation>
    <scope>NUCLEOTIDE SEQUENCE [LARGE SCALE GENOMIC DNA]</scope>
    <source>
        <strain evidence="3">UMSG1</strain>
    </source>
</reference>
<feature type="compositionally biased region" description="Polar residues" evidence="2">
    <location>
        <begin position="598"/>
        <end position="612"/>
    </location>
</feature>
<dbReference type="EMBL" id="MCBS01021776">
    <property type="protein sequence ID" value="RKF77640.1"/>
    <property type="molecule type" value="Genomic_DNA"/>
</dbReference>
<evidence type="ECO:0000313" key="3">
    <source>
        <dbReference type="EMBL" id="RKF77640.1"/>
    </source>
</evidence>
<feature type="region of interest" description="Disordered" evidence="2">
    <location>
        <begin position="84"/>
        <end position="132"/>
    </location>
</feature>
<name>A0A420ISY5_9PEZI</name>
<proteinExistence type="predicted"/>
<keyword evidence="1" id="KW-0175">Coiled coil</keyword>
<feature type="compositionally biased region" description="Polar residues" evidence="2">
    <location>
        <begin position="122"/>
        <end position="131"/>
    </location>
</feature>
<protein>
    <submittedName>
        <fullName evidence="3">Putative smc domain-containing protein</fullName>
    </submittedName>
</protein>
<feature type="region of interest" description="Disordered" evidence="2">
    <location>
        <begin position="645"/>
        <end position="666"/>
    </location>
</feature>
<feature type="coiled-coil region" evidence="1">
    <location>
        <begin position="352"/>
        <end position="414"/>
    </location>
</feature>
<sequence>MKMASSPLSETRAALLNISHAEKMIDPSQVKTEISSEAVTNFSHVKTTSISQNATHDPEHIAPMRHAKHLAQTSLDTDIKSPAKLQHCRQSPSSVNFELSRSPRKFSSPDRRFPVKPYSPPRHSTTIQSPSIEDVLRDNEGITKAIETLEGKGSDTEDEKSSDDTLLSKGGSPGADNDHSNLDDTITSTFSSFSAIPDMTTFSELRQNTVRNIDASVAARNQITPSTYRRSLVLPFYEKYNDDGNTTNLLEFTADVDKYTSNPSPAKLARQSVLYNKKLLDMTLNSSPSVKRHTITNLLDFDIPPAPTPRSLPTITPRELESLKSGFLSEISSLKASLSGKEAEVFSLKSAVADAEKRVGESLEQLREEQGQRQQLSADKDEWEKSWREMENMMRGLNEKILHGEQDREELEGRLAESDARRHAAELMAQEAESRVAKLKAGRSSPESENKPQAISEDKMTEIAVERVSKELHARYKEKHEEKVASLKKSYERRWDRKVNELEKRVEDLLKENERLKSEQENKTDDVASALLDKISQNLEKIKELEEKVESTQNENTELQNFLSNERLEKDKLIQTVEEMLPLISSFDELLVKMEKTQCSQQMKSPTSTNDPAPSGENLRGSISKSSGIRAPMCHANIGESRIGRGGFGLPATKESRARSTSTMSRPLSGFACKSGIMSSIERMGSHKGRGKC</sequence>
<feature type="region of interest" description="Disordered" evidence="2">
    <location>
        <begin position="147"/>
        <end position="183"/>
    </location>
</feature>
<evidence type="ECO:0000256" key="1">
    <source>
        <dbReference type="SAM" id="Coils"/>
    </source>
</evidence>
<accession>A0A420ISY5</accession>
<feature type="region of interest" description="Disordered" evidence="2">
    <location>
        <begin position="598"/>
        <end position="627"/>
    </location>
</feature>
<dbReference type="Proteomes" id="UP000285326">
    <property type="component" value="Unassembled WGS sequence"/>
</dbReference>
<dbReference type="AlphaFoldDB" id="A0A420ISY5"/>